<dbReference type="InterPro" id="IPR050469">
    <property type="entry name" value="Diguanylate_Cyclase"/>
</dbReference>
<dbReference type="EC" id="2.7.7.65" evidence="1"/>
<sequence>MKTGESKISLYWSKGFHINNSYQKGLIGEIMDVTREKQVEIELIQTIKKLEIANKTIEENSKLDALTGLYNRSILIDRMQLFANLFEEQNIEFCVLMADLDFFKKVNDTYGHKVGDEILIKFAKILNDSCRKNDICIRYGGEEFLIIFPKITLEKAQKVADRILKNTEKQLLLPDNKPITTSIGLTSYRKNDNIDQCLIRVDELLYEAKNKGRNRIISR</sequence>
<dbReference type="SUPFAM" id="SSF55073">
    <property type="entry name" value="Nucleotide cyclase"/>
    <property type="match status" value="1"/>
</dbReference>
<dbReference type="SMART" id="SM00267">
    <property type="entry name" value="GGDEF"/>
    <property type="match status" value="1"/>
</dbReference>
<dbReference type="NCBIfam" id="TIGR00254">
    <property type="entry name" value="GGDEF"/>
    <property type="match status" value="1"/>
</dbReference>
<dbReference type="AlphaFoldDB" id="A0A381DJT8"/>
<dbReference type="GO" id="GO:0052621">
    <property type="term" value="F:diguanylate cyclase activity"/>
    <property type="evidence" value="ECO:0007669"/>
    <property type="project" value="UniProtKB-EC"/>
</dbReference>
<evidence type="ECO:0000259" key="3">
    <source>
        <dbReference type="PROSITE" id="PS50887"/>
    </source>
</evidence>
<dbReference type="STRING" id="32024.GCA_000788295_01373"/>
<keyword evidence="4" id="KW-0808">Transferase</keyword>
<gene>
    <name evidence="4" type="primary">ydaM_2</name>
    <name evidence="4" type="ORF">NCTC12475_01176</name>
</gene>
<evidence type="ECO:0000256" key="2">
    <source>
        <dbReference type="ARBA" id="ARBA00034247"/>
    </source>
</evidence>
<dbReference type="PANTHER" id="PTHR45138">
    <property type="entry name" value="REGULATORY COMPONENTS OF SENSORY TRANSDUCTION SYSTEM"/>
    <property type="match status" value="1"/>
</dbReference>
<evidence type="ECO:0000313" key="4">
    <source>
        <dbReference type="EMBL" id="SUX10963.1"/>
    </source>
</evidence>
<dbReference type="PROSITE" id="PS50887">
    <property type="entry name" value="GGDEF"/>
    <property type="match status" value="1"/>
</dbReference>
<organism evidence="4 5">
    <name type="scientific">Campylobacter sputorum subsp. sputorum</name>
    <dbReference type="NCBI Taxonomy" id="32024"/>
    <lineage>
        <taxon>Bacteria</taxon>
        <taxon>Pseudomonadati</taxon>
        <taxon>Campylobacterota</taxon>
        <taxon>Epsilonproteobacteria</taxon>
        <taxon>Campylobacterales</taxon>
        <taxon>Campylobacteraceae</taxon>
        <taxon>Campylobacter</taxon>
    </lineage>
</organism>
<dbReference type="Gene3D" id="3.30.70.270">
    <property type="match status" value="1"/>
</dbReference>
<dbReference type="InterPro" id="IPR000160">
    <property type="entry name" value="GGDEF_dom"/>
</dbReference>
<dbReference type="FunFam" id="3.30.70.270:FF:000001">
    <property type="entry name" value="Diguanylate cyclase domain protein"/>
    <property type="match status" value="1"/>
</dbReference>
<dbReference type="InterPro" id="IPR043128">
    <property type="entry name" value="Rev_trsase/Diguanyl_cyclase"/>
</dbReference>
<comment type="catalytic activity">
    <reaction evidence="2">
        <text>2 GTP = 3',3'-c-di-GMP + 2 diphosphate</text>
        <dbReference type="Rhea" id="RHEA:24898"/>
        <dbReference type="ChEBI" id="CHEBI:33019"/>
        <dbReference type="ChEBI" id="CHEBI:37565"/>
        <dbReference type="ChEBI" id="CHEBI:58805"/>
        <dbReference type="EC" id="2.7.7.65"/>
    </reaction>
</comment>
<accession>A0A381DJT8</accession>
<proteinExistence type="predicted"/>
<reference evidence="4 5" key="1">
    <citation type="submission" date="2018-06" db="EMBL/GenBank/DDBJ databases">
        <authorList>
            <consortium name="Pathogen Informatics"/>
            <person name="Doyle S."/>
        </authorList>
    </citation>
    <scope>NUCLEOTIDE SEQUENCE [LARGE SCALE GENOMIC DNA]</scope>
    <source>
        <strain evidence="4 5">NCTC12475</strain>
    </source>
</reference>
<protein>
    <recommendedName>
        <fullName evidence="1">diguanylate cyclase</fullName>
        <ecNumber evidence="1">2.7.7.65</ecNumber>
    </recommendedName>
</protein>
<name>A0A381DJT8_9BACT</name>
<keyword evidence="5" id="KW-1185">Reference proteome</keyword>
<dbReference type="Pfam" id="PF00990">
    <property type="entry name" value="GGDEF"/>
    <property type="match status" value="1"/>
</dbReference>
<evidence type="ECO:0000256" key="1">
    <source>
        <dbReference type="ARBA" id="ARBA00012528"/>
    </source>
</evidence>
<feature type="domain" description="GGDEF" evidence="3">
    <location>
        <begin position="91"/>
        <end position="219"/>
    </location>
</feature>
<dbReference type="OrthoDB" id="5457582at2"/>
<dbReference type="Proteomes" id="UP000254920">
    <property type="component" value="Unassembled WGS sequence"/>
</dbReference>
<dbReference type="RefSeq" id="WP_115616043.1">
    <property type="nucleotide sequence ID" value="NZ_UFVD01000001.1"/>
</dbReference>
<dbReference type="EMBL" id="UFVD01000001">
    <property type="protein sequence ID" value="SUX10963.1"/>
    <property type="molecule type" value="Genomic_DNA"/>
</dbReference>
<dbReference type="InterPro" id="IPR029787">
    <property type="entry name" value="Nucleotide_cyclase"/>
</dbReference>
<keyword evidence="4" id="KW-0548">Nucleotidyltransferase</keyword>
<dbReference type="CDD" id="cd01949">
    <property type="entry name" value="GGDEF"/>
    <property type="match status" value="1"/>
</dbReference>
<evidence type="ECO:0000313" key="5">
    <source>
        <dbReference type="Proteomes" id="UP000254920"/>
    </source>
</evidence>
<dbReference type="PANTHER" id="PTHR45138:SF9">
    <property type="entry name" value="DIGUANYLATE CYCLASE DGCM-RELATED"/>
    <property type="match status" value="1"/>
</dbReference>